<organism evidence="1 2">
    <name type="scientific">Gossypium laxum</name>
    <dbReference type="NCBI Taxonomy" id="34288"/>
    <lineage>
        <taxon>Eukaryota</taxon>
        <taxon>Viridiplantae</taxon>
        <taxon>Streptophyta</taxon>
        <taxon>Embryophyta</taxon>
        <taxon>Tracheophyta</taxon>
        <taxon>Spermatophyta</taxon>
        <taxon>Magnoliopsida</taxon>
        <taxon>eudicotyledons</taxon>
        <taxon>Gunneridae</taxon>
        <taxon>Pentapetalae</taxon>
        <taxon>rosids</taxon>
        <taxon>malvids</taxon>
        <taxon>Malvales</taxon>
        <taxon>Malvaceae</taxon>
        <taxon>Malvoideae</taxon>
        <taxon>Gossypium</taxon>
    </lineage>
</organism>
<evidence type="ECO:0000313" key="1">
    <source>
        <dbReference type="EMBL" id="MBA0730346.1"/>
    </source>
</evidence>
<reference evidence="1 2" key="1">
    <citation type="journal article" date="2019" name="Genome Biol. Evol.">
        <title>Insights into the evolution of the New World diploid cottons (Gossypium, subgenus Houzingenia) based on genome sequencing.</title>
        <authorList>
            <person name="Grover C.E."/>
            <person name="Arick M.A. 2nd"/>
            <person name="Thrash A."/>
            <person name="Conover J.L."/>
            <person name="Sanders W.S."/>
            <person name="Peterson D.G."/>
            <person name="Frelichowski J.E."/>
            <person name="Scheffler J.A."/>
            <person name="Scheffler B.E."/>
            <person name="Wendel J.F."/>
        </authorList>
    </citation>
    <scope>NUCLEOTIDE SEQUENCE [LARGE SCALE GENOMIC DNA]</scope>
    <source>
        <strain evidence="1">4</strain>
        <tissue evidence="1">Leaf</tissue>
    </source>
</reference>
<accession>A0A7J9B1Z4</accession>
<gene>
    <name evidence="1" type="ORF">Golax_020613</name>
</gene>
<evidence type="ECO:0008006" key="3">
    <source>
        <dbReference type="Google" id="ProtNLM"/>
    </source>
</evidence>
<evidence type="ECO:0000313" key="2">
    <source>
        <dbReference type="Proteomes" id="UP000593574"/>
    </source>
</evidence>
<name>A0A7J9B1Z4_9ROSI</name>
<dbReference type="EMBL" id="JABEZV010444417">
    <property type="protein sequence ID" value="MBA0730346.1"/>
    <property type="molecule type" value="Genomic_DNA"/>
</dbReference>
<protein>
    <recommendedName>
        <fullName evidence="3">Reverse transcriptase zinc-binding domain-containing protein</fullName>
    </recommendedName>
</protein>
<dbReference type="Proteomes" id="UP000593574">
    <property type="component" value="Unassembled WGS sequence"/>
</dbReference>
<proteinExistence type="predicted"/>
<comment type="caution">
    <text evidence="1">The sequence shown here is derived from an EMBL/GenBank/DDBJ whole genome shotgun (WGS) entry which is preliminary data.</text>
</comment>
<dbReference type="AlphaFoldDB" id="A0A7J9B1Z4"/>
<sequence length="250" mass="28447">VEDSIADGLCNILGFRKVYCLGKYLGVPFFHNRITASTLHFVVNKDNVCQPHEYGGLGLQKLQDHNTSFKMKLGCSIGTGSKALWGWEKIRCWQDTWIPNVGPLGNLIPGHSNLYMDCVLSDMVSGNGFGHYLNCGVCGNVSKYVPHVLRACSTARNIWNLLVPYDWLTNFYLSSLQDWLVLNLQGHQDWYVRDIDWKCLFGIIAWRLWKIVTSLFFRGLHGMLTKSSKYHSVMQDSISPTTRKHQSGQK</sequence>
<keyword evidence="2" id="KW-1185">Reference proteome</keyword>
<feature type="non-terminal residue" evidence="1">
    <location>
        <position position="250"/>
    </location>
</feature>